<sequence>MSFEPEGVTVYKPGQKKYERSVATSNLLYRFTRPPWVVRPRNTEEVMACLKEAYNKDIRLTVKGGGHCYAGFSSTDSGVLMDLMEMKGATLKVDSSNAPEAIVIEGGARWGHAYAKLINGGHDGYIINGGRCPTVGVGGFILGGGLSPFGRSFGLGCDAVTAITIVVARGDAPDGRVECLTIRPDDTDANNRELFWALRGAGQCTFGIVTELEMDVQRLHDSQVTAGRLTYQPKREDMTEFMDTMSEFYTARWSNEMTIDSSWLCDLRQTDSELAVRFIPYYNGTKTKFDNEIDEKLVIGADVGKLLKRRTSAERSTRFLHETFVSQWSEETKKTMPTSKTYSIYTSFIFTNDSTDQIKKIICVIRNEMKSFRAQFAGEQGLLQVSFIHSGGAAEDKEPNSTAYPWREGVYHTYITMVWEDKWLCADMESFLTKFQKRLRTYSLDQKATFVNFPDRKLPKEGYLEAYYGGNVEKLKTIKAQWDRNDFWQRQQGISLPSMQSPRTLPEPDGEEDVVYEDKQWDSVPESQRTSMPGAIAFVPENTIAEELDFENPFDGGF</sequence>
<comment type="caution">
    <text evidence="1">The sequence shown here is derived from an EMBL/GenBank/DDBJ whole genome shotgun (WGS) entry which is preliminary data.</text>
</comment>
<keyword evidence="2" id="KW-1185">Reference proteome</keyword>
<dbReference type="Proteomes" id="UP001177260">
    <property type="component" value="Unassembled WGS sequence"/>
</dbReference>
<organism evidence="1 2">
    <name type="scientific">Aspergillus melleus</name>
    <dbReference type="NCBI Taxonomy" id="138277"/>
    <lineage>
        <taxon>Eukaryota</taxon>
        <taxon>Fungi</taxon>
        <taxon>Dikarya</taxon>
        <taxon>Ascomycota</taxon>
        <taxon>Pezizomycotina</taxon>
        <taxon>Eurotiomycetes</taxon>
        <taxon>Eurotiomycetidae</taxon>
        <taxon>Eurotiales</taxon>
        <taxon>Aspergillaceae</taxon>
        <taxon>Aspergillus</taxon>
        <taxon>Aspergillus subgen. Circumdati</taxon>
    </lineage>
</organism>
<dbReference type="EMBL" id="JAOPJF010000053">
    <property type="protein sequence ID" value="KAK1142210.1"/>
    <property type="molecule type" value="Genomic_DNA"/>
</dbReference>
<evidence type="ECO:0000313" key="2">
    <source>
        <dbReference type="Proteomes" id="UP001177260"/>
    </source>
</evidence>
<name>A0ACC3AWB3_9EURO</name>
<gene>
    <name evidence="1" type="ORF">N8T08_008136</name>
</gene>
<protein>
    <submittedName>
        <fullName evidence="1">Uncharacterized protein</fullName>
    </submittedName>
</protein>
<reference evidence="1 2" key="1">
    <citation type="journal article" date="2023" name="ACS Omega">
        <title>Identification of the Neoaspergillic Acid Biosynthesis Gene Cluster by Establishing an In Vitro CRISPR-Ribonucleoprotein Genetic System in Aspergillus melleus.</title>
        <authorList>
            <person name="Yuan B."/>
            <person name="Grau M.F."/>
            <person name="Murata R.M."/>
            <person name="Torok T."/>
            <person name="Venkateswaran K."/>
            <person name="Stajich J.E."/>
            <person name="Wang C.C.C."/>
        </authorList>
    </citation>
    <scope>NUCLEOTIDE SEQUENCE [LARGE SCALE GENOMIC DNA]</scope>
    <source>
        <strain evidence="1 2">IMV 1140</strain>
    </source>
</reference>
<evidence type="ECO:0000313" key="1">
    <source>
        <dbReference type="EMBL" id="KAK1142210.1"/>
    </source>
</evidence>
<proteinExistence type="predicted"/>
<accession>A0ACC3AWB3</accession>